<feature type="compositionally biased region" description="Low complexity" evidence="1">
    <location>
        <begin position="16"/>
        <end position="30"/>
    </location>
</feature>
<reference evidence="2 3" key="1">
    <citation type="submission" date="2019-03" db="EMBL/GenBank/DDBJ databases">
        <title>First draft genome of Liparis tanakae, snailfish: a comprehensive survey of snailfish specific genes.</title>
        <authorList>
            <person name="Kim W."/>
            <person name="Song I."/>
            <person name="Jeong J.-H."/>
            <person name="Kim D."/>
            <person name="Kim S."/>
            <person name="Ryu S."/>
            <person name="Song J.Y."/>
            <person name="Lee S.K."/>
        </authorList>
    </citation>
    <scope>NUCLEOTIDE SEQUENCE [LARGE SCALE GENOMIC DNA]</scope>
    <source>
        <tissue evidence="2">Muscle</tissue>
    </source>
</reference>
<dbReference type="Proteomes" id="UP000314294">
    <property type="component" value="Unassembled WGS sequence"/>
</dbReference>
<protein>
    <submittedName>
        <fullName evidence="2">Uncharacterized protein</fullName>
    </submittedName>
</protein>
<evidence type="ECO:0000313" key="3">
    <source>
        <dbReference type="Proteomes" id="UP000314294"/>
    </source>
</evidence>
<dbReference type="AlphaFoldDB" id="A0A4Z2FWB4"/>
<proteinExistence type="predicted"/>
<keyword evidence="3" id="KW-1185">Reference proteome</keyword>
<dbReference type="EMBL" id="SRLO01000861">
    <property type="protein sequence ID" value="TNN45200.1"/>
    <property type="molecule type" value="Genomic_DNA"/>
</dbReference>
<accession>A0A4Z2FWB4</accession>
<sequence>MALEENEAKTQQNTCGTSSEGLSSLGFGSTRSRTDVTSRLIQACSWPRCQRQADLPGRGAVLMDARGQCSPTRYLTHTAGYSSAGCRNVMCKGASLLSGGVFLVSL</sequence>
<feature type="region of interest" description="Disordered" evidence="1">
    <location>
        <begin position="1"/>
        <end position="31"/>
    </location>
</feature>
<comment type="caution">
    <text evidence="2">The sequence shown here is derived from an EMBL/GenBank/DDBJ whole genome shotgun (WGS) entry which is preliminary data.</text>
</comment>
<name>A0A4Z2FWB4_9TELE</name>
<organism evidence="2 3">
    <name type="scientific">Liparis tanakae</name>
    <name type="common">Tanaka's snailfish</name>
    <dbReference type="NCBI Taxonomy" id="230148"/>
    <lineage>
        <taxon>Eukaryota</taxon>
        <taxon>Metazoa</taxon>
        <taxon>Chordata</taxon>
        <taxon>Craniata</taxon>
        <taxon>Vertebrata</taxon>
        <taxon>Euteleostomi</taxon>
        <taxon>Actinopterygii</taxon>
        <taxon>Neopterygii</taxon>
        <taxon>Teleostei</taxon>
        <taxon>Neoteleostei</taxon>
        <taxon>Acanthomorphata</taxon>
        <taxon>Eupercaria</taxon>
        <taxon>Perciformes</taxon>
        <taxon>Cottioidei</taxon>
        <taxon>Cottales</taxon>
        <taxon>Liparidae</taxon>
        <taxon>Liparis</taxon>
    </lineage>
</organism>
<gene>
    <name evidence="2" type="ORF">EYF80_044610</name>
</gene>
<evidence type="ECO:0000256" key="1">
    <source>
        <dbReference type="SAM" id="MobiDB-lite"/>
    </source>
</evidence>
<evidence type="ECO:0000313" key="2">
    <source>
        <dbReference type="EMBL" id="TNN45200.1"/>
    </source>
</evidence>